<dbReference type="InterPro" id="IPR049940">
    <property type="entry name" value="GluQ/Sye"/>
</dbReference>
<comment type="caution">
    <text evidence="8">Lacks conserved residue(s) required for the propagation of feature annotation.</text>
</comment>
<dbReference type="FunFam" id="3.40.50.620:FF:000127">
    <property type="entry name" value="Glutamate--tRNA ligase"/>
    <property type="match status" value="1"/>
</dbReference>
<dbReference type="HAMAP" id="MF_00022">
    <property type="entry name" value="Glu_tRNA_synth_type1"/>
    <property type="match status" value="1"/>
</dbReference>
<comment type="similarity">
    <text evidence="1 8">Belongs to the class-I aminoacyl-tRNA synthetase family. Glutamate--tRNA ligase type 1 subfamily.</text>
</comment>
<dbReference type="RefSeq" id="WP_314508594.1">
    <property type="nucleotide sequence ID" value="NZ_JASJOU010000001.1"/>
</dbReference>
<dbReference type="PANTHER" id="PTHR43311:SF2">
    <property type="entry name" value="GLUTAMATE--TRNA LIGASE, MITOCHONDRIAL-RELATED"/>
    <property type="match status" value="1"/>
</dbReference>
<dbReference type="GO" id="GO:0005829">
    <property type="term" value="C:cytosol"/>
    <property type="evidence" value="ECO:0007669"/>
    <property type="project" value="TreeGrafter"/>
</dbReference>
<feature type="short sequence motif" description="'HIGH' region" evidence="8">
    <location>
        <begin position="9"/>
        <end position="19"/>
    </location>
</feature>
<dbReference type="Pfam" id="PF19269">
    <property type="entry name" value="Anticodon_2"/>
    <property type="match status" value="1"/>
</dbReference>
<keyword evidence="12" id="KW-1185">Reference proteome</keyword>
<evidence type="ECO:0000256" key="3">
    <source>
        <dbReference type="ARBA" id="ARBA00022598"/>
    </source>
</evidence>
<dbReference type="InterPro" id="IPR008925">
    <property type="entry name" value="aa_tRNA-synth_I_cd-bd_sf"/>
</dbReference>
<keyword evidence="2 8" id="KW-0963">Cytoplasm</keyword>
<dbReference type="PRINTS" id="PR00987">
    <property type="entry name" value="TRNASYNTHGLU"/>
</dbReference>
<evidence type="ECO:0000256" key="8">
    <source>
        <dbReference type="HAMAP-Rule" id="MF_00022"/>
    </source>
</evidence>
<keyword evidence="7 8" id="KW-0030">Aminoacyl-tRNA synthetase</keyword>
<feature type="domain" description="Aminoacyl-tRNA synthetase class I anticodon-binding" evidence="10">
    <location>
        <begin position="388"/>
        <end position="514"/>
    </location>
</feature>
<accession>A0AAE3QW59</accession>
<reference evidence="11" key="1">
    <citation type="submission" date="2023-05" db="EMBL/GenBank/DDBJ databases">
        <authorList>
            <person name="Zhang X."/>
        </authorList>
    </citation>
    <scope>NUCLEOTIDE SEQUENCE</scope>
    <source>
        <strain evidence="11">BD1B2-1</strain>
    </source>
</reference>
<dbReference type="GO" id="GO:0005524">
    <property type="term" value="F:ATP binding"/>
    <property type="evidence" value="ECO:0007669"/>
    <property type="project" value="UniProtKB-UniRule"/>
</dbReference>
<dbReference type="Gene3D" id="1.10.10.350">
    <property type="match status" value="1"/>
</dbReference>
<evidence type="ECO:0000256" key="7">
    <source>
        <dbReference type="ARBA" id="ARBA00023146"/>
    </source>
</evidence>
<dbReference type="InterPro" id="IPR045462">
    <property type="entry name" value="aa-tRNA-synth_I_cd-bd"/>
</dbReference>
<dbReference type="InterPro" id="IPR020058">
    <property type="entry name" value="Glu/Gln-tRNA-synth_Ib_cat-dom"/>
</dbReference>
<dbReference type="InterPro" id="IPR014729">
    <property type="entry name" value="Rossmann-like_a/b/a_fold"/>
</dbReference>
<dbReference type="InterPro" id="IPR033910">
    <property type="entry name" value="GluRS_core"/>
</dbReference>
<evidence type="ECO:0000259" key="9">
    <source>
        <dbReference type="Pfam" id="PF00749"/>
    </source>
</evidence>
<keyword evidence="3 8" id="KW-0436">Ligase</keyword>
<dbReference type="InterPro" id="IPR004527">
    <property type="entry name" value="Glu-tRNA-ligase_bac/mito"/>
</dbReference>
<dbReference type="GO" id="GO:0008270">
    <property type="term" value="F:zinc ion binding"/>
    <property type="evidence" value="ECO:0007669"/>
    <property type="project" value="InterPro"/>
</dbReference>
<comment type="function">
    <text evidence="8">Catalyzes the attachment of glutamate to tRNA(Glu) in a two-step reaction: glutamate is first activated by ATP to form Glu-AMP and then transferred to the acceptor end of tRNA(Glu).</text>
</comment>
<comment type="subunit">
    <text evidence="8">Monomer.</text>
</comment>
<dbReference type="Gene3D" id="3.40.50.620">
    <property type="entry name" value="HUPs"/>
    <property type="match status" value="1"/>
</dbReference>
<dbReference type="AlphaFoldDB" id="A0AAE3QW59"/>
<dbReference type="Pfam" id="PF00749">
    <property type="entry name" value="tRNA-synt_1c"/>
    <property type="match status" value="2"/>
</dbReference>
<evidence type="ECO:0000256" key="2">
    <source>
        <dbReference type="ARBA" id="ARBA00022490"/>
    </source>
</evidence>
<dbReference type="Proteomes" id="UP001232063">
    <property type="component" value="Unassembled WGS sequence"/>
</dbReference>
<dbReference type="InterPro" id="IPR001412">
    <property type="entry name" value="aa-tRNA-synth_I_CS"/>
</dbReference>
<keyword evidence="5 8" id="KW-0067">ATP-binding</keyword>
<evidence type="ECO:0000313" key="11">
    <source>
        <dbReference type="EMBL" id="MDJ1499056.1"/>
    </source>
</evidence>
<dbReference type="SUPFAM" id="SSF48163">
    <property type="entry name" value="An anticodon-binding domain of class I aminoacyl-tRNA synthetases"/>
    <property type="match status" value="1"/>
</dbReference>
<dbReference type="InterPro" id="IPR000924">
    <property type="entry name" value="Glu/Gln-tRNA-synth"/>
</dbReference>
<feature type="binding site" evidence="8">
    <location>
        <position position="273"/>
    </location>
    <ligand>
        <name>ATP</name>
        <dbReference type="ChEBI" id="CHEBI:30616"/>
    </ligand>
</feature>
<dbReference type="GO" id="GO:0006424">
    <property type="term" value="P:glutamyl-tRNA aminoacylation"/>
    <property type="evidence" value="ECO:0007669"/>
    <property type="project" value="UniProtKB-UniRule"/>
</dbReference>
<dbReference type="GO" id="GO:0004818">
    <property type="term" value="F:glutamate-tRNA ligase activity"/>
    <property type="evidence" value="ECO:0007669"/>
    <property type="project" value="UniProtKB-UniRule"/>
</dbReference>
<evidence type="ECO:0000256" key="6">
    <source>
        <dbReference type="ARBA" id="ARBA00022917"/>
    </source>
</evidence>
<evidence type="ECO:0000256" key="1">
    <source>
        <dbReference type="ARBA" id="ARBA00007894"/>
    </source>
</evidence>
<comment type="catalytic activity">
    <reaction evidence="8">
        <text>tRNA(Glu) + L-glutamate + ATP = L-glutamyl-tRNA(Glu) + AMP + diphosphate</text>
        <dbReference type="Rhea" id="RHEA:23540"/>
        <dbReference type="Rhea" id="RHEA-COMP:9663"/>
        <dbReference type="Rhea" id="RHEA-COMP:9680"/>
        <dbReference type="ChEBI" id="CHEBI:29985"/>
        <dbReference type="ChEBI" id="CHEBI:30616"/>
        <dbReference type="ChEBI" id="CHEBI:33019"/>
        <dbReference type="ChEBI" id="CHEBI:78442"/>
        <dbReference type="ChEBI" id="CHEBI:78520"/>
        <dbReference type="ChEBI" id="CHEBI:456215"/>
        <dbReference type="EC" id="6.1.1.17"/>
    </reaction>
</comment>
<gene>
    <name evidence="8 11" type="primary">gltX</name>
    <name evidence="11" type="ORF">QNI22_00290</name>
</gene>
<name>A0AAE3QW59_9BACT</name>
<evidence type="ECO:0000256" key="4">
    <source>
        <dbReference type="ARBA" id="ARBA00022741"/>
    </source>
</evidence>
<keyword evidence="6 8" id="KW-0648">Protein biosynthesis</keyword>
<dbReference type="InterPro" id="IPR020751">
    <property type="entry name" value="aa-tRNA-synth_I_codon-bd_sub2"/>
</dbReference>
<dbReference type="PROSITE" id="PS00178">
    <property type="entry name" value="AA_TRNA_LIGASE_I"/>
    <property type="match status" value="1"/>
</dbReference>
<evidence type="ECO:0000256" key="5">
    <source>
        <dbReference type="ARBA" id="ARBA00022840"/>
    </source>
</evidence>
<dbReference type="InterPro" id="IPR020061">
    <property type="entry name" value="Glu_tRNA_lig_a-bdl"/>
</dbReference>
<comment type="subcellular location">
    <subcellularLocation>
        <location evidence="8">Cytoplasm</location>
    </subcellularLocation>
</comment>
<protein>
    <recommendedName>
        <fullName evidence="8">Glutamate--tRNA ligase</fullName>
        <ecNumber evidence="8">6.1.1.17</ecNumber>
    </recommendedName>
    <alternativeName>
        <fullName evidence="8">Glutamyl-tRNA synthetase</fullName>
        <shortName evidence="8">GluRS</shortName>
    </alternativeName>
</protein>
<dbReference type="EMBL" id="JASJOU010000001">
    <property type="protein sequence ID" value="MDJ1499056.1"/>
    <property type="molecule type" value="Genomic_DNA"/>
</dbReference>
<dbReference type="EC" id="6.1.1.17" evidence="8"/>
<evidence type="ECO:0000259" key="10">
    <source>
        <dbReference type="Pfam" id="PF19269"/>
    </source>
</evidence>
<feature type="domain" description="Glutamyl/glutaminyl-tRNA synthetase class Ib catalytic" evidence="9">
    <location>
        <begin position="2"/>
        <end position="282"/>
    </location>
</feature>
<dbReference type="PANTHER" id="PTHR43311">
    <property type="entry name" value="GLUTAMATE--TRNA LIGASE"/>
    <property type="match status" value="1"/>
</dbReference>
<dbReference type="Gene3D" id="1.10.1160.10">
    <property type="entry name" value="Glutamyl-trna Synthetase, Domain 2"/>
    <property type="match status" value="1"/>
</dbReference>
<keyword evidence="4 8" id="KW-0547">Nucleotide-binding</keyword>
<evidence type="ECO:0000313" key="12">
    <source>
        <dbReference type="Proteomes" id="UP001232063"/>
    </source>
</evidence>
<sequence>MEVRVRFAPSPTGALHIGGVRTALFNYLFAKKMGGKMLLRIEDTDQKRFVPGAEEYIIESLKWVGIHIDEGQGVGGPHAPYRQSERKEIYQKYVQQLLDEGKAYYAFDTDIELEAMRQRLKAAGAANTSYNALTRTQMRNSLTLNEDQTKQLIDAGTPYVIRIKVPMKEEIRFKDLIRDWVVVHANTLDDKVLMKSDGLPTYHLANIVDDHLMQITHVIRGDEWLPSAPLHILLYKFLGWEAPQFAHLPLILKPDLLDEKGKIIEERHGKLSKRDADEMGFPIFPLTWNGTNADGEDITSVGYREAGYYKEALINFLALLGWNDGTDKELFSLDELIDSFTLGRIHKTGSKFDIRKAKWFNQHYLRQKPDSELAEGLINALQQKNITCSQEKASKIVHLMKERVTFPQEIHEQIEFLFQEPAVYEESVVQSKWNQESVTLLTAFKDELVTITEFNAEIAKATLHTVLEKAGVKIGKVMPALRLALTGAGHGPDLMQIMDILGKEETSNRIEKAIDKLVVIG</sequence>
<dbReference type="CDD" id="cd00808">
    <property type="entry name" value="GluRS_core"/>
    <property type="match status" value="1"/>
</dbReference>
<comment type="caution">
    <text evidence="11">The sequence shown here is derived from an EMBL/GenBank/DDBJ whole genome shotgun (WGS) entry which is preliminary data.</text>
</comment>
<feature type="short sequence motif" description="'KMSKS' region" evidence="8">
    <location>
        <begin position="270"/>
        <end position="274"/>
    </location>
</feature>
<organism evidence="11 12">
    <name type="scientific">Xanthocytophaga agilis</name>
    <dbReference type="NCBI Taxonomy" id="3048010"/>
    <lineage>
        <taxon>Bacteria</taxon>
        <taxon>Pseudomonadati</taxon>
        <taxon>Bacteroidota</taxon>
        <taxon>Cytophagia</taxon>
        <taxon>Cytophagales</taxon>
        <taxon>Rhodocytophagaceae</taxon>
        <taxon>Xanthocytophaga</taxon>
    </lineage>
</organism>
<dbReference type="GO" id="GO:0000049">
    <property type="term" value="F:tRNA binding"/>
    <property type="evidence" value="ECO:0007669"/>
    <property type="project" value="InterPro"/>
</dbReference>
<feature type="domain" description="Glutamyl/glutaminyl-tRNA synthetase class Ib catalytic" evidence="9">
    <location>
        <begin position="302"/>
        <end position="359"/>
    </location>
</feature>
<dbReference type="NCBIfam" id="TIGR00464">
    <property type="entry name" value="gltX_bact"/>
    <property type="match status" value="1"/>
</dbReference>
<dbReference type="SUPFAM" id="SSF52374">
    <property type="entry name" value="Nucleotidylyl transferase"/>
    <property type="match status" value="1"/>
</dbReference>
<dbReference type="Gene3D" id="3.90.800.10">
    <property type="entry name" value="Glutamyl-tRNA Synthetase, Domain 3"/>
    <property type="match status" value="1"/>
</dbReference>
<proteinExistence type="inferred from homology"/>